<reference evidence="1" key="1">
    <citation type="journal article" date="2016" name="Genome Biol. Evol.">
        <title>Evolution of chromosomal Clostridium botulinum type E neurotoxin gene clusters: evidence provided by their rare plasmid borne counterparts.</title>
        <authorList>
            <person name="Carter A.T."/>
            <person name="Austin J.W."/>
            <person name="Weedmark K.A."/>
            <person name="Peck M.W."/>
        </authorList>
    </citation>
    <scope>NUCLEOTIDE SEQUENCE</scope>
    <source>
        <strain evidence="1">IFR 12/29</strain>
        <plasmid evidence="1">p12/29</plasmid>
    </source>
</reference>
<dbReference type="EMBL" id="KT897275">
    <property type="protein sequence ID" value="ALT05387.1"/>
    <property type="molecule type" value="Genomic_DNA"/>
</dbReference>
<evidence type="ECO:0000313" key="1">
    <source>
        <dbReference type="EMBL" id="ALT05387.1"/>
    </source>
</evidence>
<accession>A0A126JHX2</accession>
<name>A0A126JHX2_CLOBO</name>
<organism evidence="1">
    <name type="scientific">Clostridium botulinum</name>
    <dbReference type="NCBI Taxonomy" id="1491"/>
    <lineage>
        <taxon>Bacteria</taxon>
        <taxon>Bacillati</taxon>
        <taxon>Bacillota</taxon>
        <taxon>Clostridia</taxon>
        <taxon>Eubacteriales</taxon>
        <taxon>Clostridiaceae</taxon>
        <taxon>Clostridium</taxon>
    </lineage>
</organism>
<proteinExistence type="predicted"/>
<geneLocation type="plasmid" evidence="1">
    <name>p12/29</name>
</geneLocation>
<dbReference type="RefSeq" id="WP_172688276.1">
    <property type="nucleotide sequence ID" value="NZ_KT897275.1"/>
</dbReference>
<dbReference type="AlphaFoldDB" id="A0A126JHX2"/>
<sequence>MKFDNMEENLMLYCGDELIYYSDIESIIDFVEENKYKCLVLPVEKRLLTMNKLIENAGLASEFENKSTNEIEDTRSEINDILKINMSDSDQPFDLVSEVMMIVDDIVMIINKDLDESVDELIKMFDSNYDKILNYLSDKYDVHIY</sequence>
<keyword evidence="1" id="KW-0614">Plasmid</keyword>
<protein>
    <submittedName>
        <fullName evidence="1">Uncharacterized protein</fullName>
    </submittedName>
</protein>